<comment type="caution">
    <text evidence="3">The sequence shown here is derived from an EMBL/GenBank/DDBJ whole genome shotgun (WGS) entry which is preliminary data.</text>
</comment>
<dbReference type="RefSeq" id="WP_346143370.1">
    <property type="nucleotide sequence ID" value="NZ_BAAATE010000002.1"/>
</dbReference>
<sequence>MMDVMASEWRELRSLRSNAYLLAVSLVAVLACAGVAYLMGRGFDHQTPEERLRFASNGNGLPVASFVFGTLCARQPLLHESEAPPAGHHLPGHRMTTGRAALAAPDAACRTSRRVSSSPKRYRQQRNEG</sequence>
<dbReference type="EMBL" id="BAAATE010000002">
    <property type="protein sequence ID" value="GAA2646115.1"/>
    <property type="molecule type" value="Genomic_DNA"/>
</dbReference>
<keyword evidence="4" id="KW-1185">Reference proteome</keyword>
<feature type="region of interest" description="Disordered" evidence="1">
    <location>
        <begin position="81"/>
        <end position="129"/>
    </location>
</feature>
<proteinExistence type="predicted"/>
<name>A0ABN3R8J3_9ACTN</name>
<gene>
    <name evidence="3" type="ORF">GCM10010412_008530</name>
</gene>
<keyword evidence="2" id="KW-1133">Transmembrane helix</keyword>
<dbReference type="Proteomes" id="UP001501666">
    <property type="component" value="Unassembled WGS sequence"/>
</dbReference>
<accession>A0ABN3R8J3</accession>
<protein>
    <submittedName>
        <fullName evidence="3">Uncharacterized protein</fullName>
    </submittedName>
</protein>
<evidence type="ECO:0000313" key="4">
    <source>
        <dbReference type="Proteomes" id="UP001501666"/>
    </source>
</evidence>
<feature type="compositionally biased region" description="Basic residues" evidence="1">
    <location>
        <begin position="120"/>
        <end position="129"/>
    </location>
</feature>
<organism evidence="3 4">
    <name type="scientific">Nonomuraea recticatena</name>
    <dbReference type="NCBI Taxonomy" id="46178"/>
    <lineage>
        <taxon>Bacteria</taxon>
        <taxon>Bacillati</taxon>
        <taxon>Actinomycetota</taxon>
        <taxon>Actinomycetes</taxon>
        <taxon>Streptosporangiales</taxon>
        <taxon>Streptosporangiaceae</taxon>
        <taxon>Nonomuraea</taxon>
    </lineage>
</organism>
<reference evidence="3 4" key="1">
    <citation type="journal article" date="2019" name="Int. J. Syst. Evol. Microbiol.">
        <title>The Global Catalogue of Microorganisms (GCM) 10K type strain sequencing project: providing services to taxonomists for standard genome sequencing and annotation.</title>
        <authorList>
            <consortium name="The Broad Institute Genomics Platform"/>
            <consortium name="The Broad Institute Genome Sequencing Center for Infectious Disease"/>
            <person name="Wu L."/>
            <person name="Ma J."/>
        </authorList>
    </citation>
    <scope>NUCLEOTIDE SEQUENCE [LARGE SCALE GENOMIC DNA]</scope>
    <source>
        <strain evidence="3 4">JCM 6835</strain>
    </source>
</reference>
<keyword evidence="2" id="KW-0812">Transmembrane</keyword>
<evidence type="ECO:0000256" key="1">
    <source>
        <dbReference type="SAM" id="MobiDB-lite"/>
    </source>
</evidence>
<evidence type="ECO:0000313" key="3">
    <source>
        <dbReference type="EMBL" id="GAA2646115.1"/>
    </source>
</evidence>
<keyword evidence="2" id="KW-0472">Membrane</keyword>
<feature type="transmembrane region" description="Helical" evidence="2">
    <location>
        <begin position="20"/>
        <end position="39"/>
    </location>
</feature>
<evidence type="ECO:0000256" key="2">
    <source>
        <dbReference type="SAM" id="Phobius"/>
    </source>
</evidence>